<dbReference type="Pfam" id="PF00501">
    <property type="entry name" value="AMP-binding"/>
    <property type="match status" value="2"/>
</dbReference>
<dbReference type="InterPro" id="IPR045851">
    <property type="entry name" value="AMP-bd_C_sf"/>
</dbReference>
<dbReference type="InterPro" id="IPR010071">
    <property type="entry name" value="AA_adenyl_dom"/>
</dbReference>
<dbReference type="PROSITE" id="PS50075">
    <property type="entry name" value="CARRIER"/>
    <property type="match status" value="4"/>
</dbReference>
<dbReference type="GO" id="GO:0043041">
    <property type="term" value="P:amino acid activation for nonribosomal peptide biosynthetic process"/>
    <property type="evidence" value="ECO:0007669"/>
    <property type="project" value="TreeGrafter"/>
</dbReference>
<dbReference type="Gene3D" id="3.30.559.30">
    <property type="entry name" value="Nonribosomal peptide synthetase, condensation domain"/>
    <property type="match status" value="4"/>
</dbReference>
<evidence type="ECO:0000256" key="1">
    <source>
        <dbReference type="ARBA" id="ARBA00001957"/>
    </source>
</evidence>
<name>A0A3S7UZP3_SORCE</name>
<dbReference type="PROSITE" id="PS00455">
    <property type="entry name" value="AMP_BINDING"/>
    <property type="match status" value="1"/>
</dbReference>
<dbReference type="GO" id="GO:0003824">
    <property type="term" value="F:catalytic activity"/>
    <property type="evidence" value="ECO:0007669"/>
    <property type="project" value="InterPro"/>
</dbReference>
<dbReference type="Pfam" id="PF00975">
    <property type="entry name" value="Thioesterase"/>
    <property type="match status" value="1"/>
</dbReference>
<dbReference type="GO" id="GO:0031177">
    <property type="term" value="F:phosphopantetheine binding"/>
    <property type="evidence" value="ECO:0007669"/>
    <property type="project" value="InterPro"/>
</dbReference>
<dbReference type="SUPFAM" id="SSF53474">
    <property type="entry name" value="alpha/beta-Hydrolases"/>
    <property type="match status" value="1"/>
</dbReference>
<feature type="domain" description="Carrier" evidence="5">
    <location>
        <begin position="673"/>
        <end position="748"/>
    </location>
</feature>
<dbReference type="PANTHER" id="PTHR45527:SF1">
    <property type="entry name" value="FATTY ACID SYNTHASE"/>
    <property type="match status" value="1"/>
</dbReference>
<feature type="domain" description="Carrier" evidence="5">
    <location>
        <begin position="3501"/>
        <end position="3579"/>
    </location>
</feature>
<feature type="domain" description="Carrier" evidence="5">
    <location>
        <begin position="2838"/>
        <end position="2915"/>
    </location>
</feature>
<dbReference type="InterPro" id="IPR036736">
    <property type="entry name" value="ACP-like_sf"/>
</dbReference>
<dbReference type="InterPro" id="IPR000873">
    <property type="entry name" value="AMP-dep_synth/lig_dom"/>
</dbReference>
<protein>
    <submittedName>
        <fullName evidence="6">Amino acid adenylation domain protein</fullName>
    </submittedName>
</protein>
<dbReference type="Pfam" id="PF13193">
    <property type="entry name" value="AMP-binding_C"/>
    <property type="match status" value="1"/>
</dbReference>
<dbReference type="SUPFAM" id="SSF52777">
    <property type="entry name" value="CoA-dependent acyltransferases"/>
    <property type="match status" value="8"/>
</dbReference>
<comment type="cofactor">
    <cofactor evidence="1">
        <name>pantetheine 4'-phosphate</name>
        <dbReference type="ChEBI" id="CHEBI:47942"/>
    </cofactor>
</comment>
<dbReference type="InterPro" id="IPR025110">
    <property type="entry name" value="AMP-bd_C"/>
</dbReference>
<dbReference type="Gene3D" id="3.40.50.1820">
    <property type="entry name" value="alpha/beta hydrolase"/>
    <property type="match status" value="3"/>
</dbReference>
<dbReference type="InterPro" id="IPR029058">
    <property type="entry name" value="AB_hydrolase_fold"/>
</dbReference>
<evidence type="ECO:0000256" key="3">
    <source>
        <dbReference type="ARBA" id="ARBA00022553"/>
    </source>
</evidence>
<keyword evidence="3" id="KW-0597">Phosphoprotein</keyword>
<feature type="region of interest" description="Disordered" evidence="4">
    <location>
        <begin position="3602"/>
        <end position="3626"/>
    </location>
</feature>
<dbReference type="InterPro" id="IPR006162">
    <property type="entry name" value="Ppantetheine_attach_site"/>
</dbReference>
<dbReference type="InterPro" id="IPR009081">
    <property type="entry name" value="PP-bd_ACP"/>
</dbReference>
<dbReference type="EMBL" id="MH908919">
    <property type="protein sequence ID" value="AYM54215.1"/>
    <property type="molecule type" value="Genomic_DNA"/>
</dbReference>
<feature type="region of interest" description="Disordered" evidence="4">
    <location>
        <begin position="516"/>
        <end position="537"/>
    </location>
</feature>
<organism evidence="6">
    <name type="scientific">Sorangium cellulosum</name>
    <name type="common">Polyangium cellulosum</name>
    <dbReference type="NCBI Taxonomy" id="56"/>
    <lineage>
        <taxon>Bacteria</taxon>
        <taxon>Pseudomonadati</taxon>
        <taxon>Myxococcota</taxon>
        <taxon>Polyangia</taxon>
        <taxon>Polyangiales</taxon>
        <taxon>Polyangiaceae</taxon>
        <taxon>Sorangium</taxon>
    </lineage>
</organism>
<dbReference type="SMART" id="SM00823">
    <property type="entry name" value="PKS_PP"/>
    <property type="match status" value="4"/>
</dbReference>
<dbReference type="InterPro" id="IPR020845">
    <property type="entry name" value="AMP-binding_CS"/>
</dbReference>
<feature type="compositionally biased region" description="Low complexity" evidence="4">
    <location>
        <begin position="518"/>
        <end position="537"/>
    </location>
</feature>
<evidence type="ECO:0000256" key="2">
    <source>
        <dbReference type="ARBA" id="ARBA00022450"/>
    </source>
</evidence>
<dbReference type="Pfam" id="PF00550">
    <property type="entry name" value="PP-binding"/>
    <property type="match status" value="4"/>
</dbReference>
<evidence type="ECO:0000259" key="5">
    <source>
        <dbReference type="PROSITE" id="PS50075"/>
    </source>
</evidence>
<dbReference type="Pfam" id="PF00668">
    <property type="entry name" value="Condensation"/>
    <property type="match status" value="4"/>
</dbReference>
<reference evidence="6" key="1">
    <citation type="journal article" date="2018" name="J. Ind. Microbiol. Biotechnol.">
        <title>Genome mining reveals uncommon alkylpyrones as type III PKS products from myxobacteria.</title>
        <authorList>
            <person name="Hug J.J."/>
            <person name="Panter F."/>
            <person name="Krug D."/>
            <person name="Muller R."/>
        </authorList>
    </citation>
    <scope>NUCLEOTIDE SEQUENCE</scope>
    <source>
        <strain evidence="6">So ce1525</strain>
    </source>
</reference>
<dbReference type="Gene3D" id="3.30.559.10">
    <property type="entry name" value="Chloramphenicol acetyltransferase-like domain"/>
    <property type="match status" value="4"/>
</dbReference>
<dbReference type="GO" id="GO:0044550">
    <property type="term" value="P:secondary metabolite biosynthetic process"/>
    <property type="evidence" value="ECO:0007669"/>
    <property type="project" value="TreeGrafter"/>
</dbReference>
<dbReference type="SUPFAM" id="SSF56801">
    <property type="entry name" value="Acetyl-CoA synthetase-like"/>
    <property type="match status" value="3"/>
</dbReference>
<sequence length="3864" mass="421382">MEKVEDVYELSGTQRGILFECASRPEQRSLYVVQLVATVAADLDVARLEAAFRVVLARTPALRTAFFWQDRERPLQLVFREYPFRVEVRRESARDAAGFREAVRRFAGDERRRGFDLARPLLLRVAVVQTEHGSALVLTIHHLLFDGWSMGHVLHDVIAAYEHGAAARLPSRPPYREFIRWLQKANVAEAMLYWNARLRRVGSSLLAPTFPRAPRDWVEIPASARSVELGPETARALRDVARDLRVTLNSLVEVAWGILLARHLGRSEIVFGTVGSGRPPELPGSESMIGLFINTLPCRFSSLESSTVRELILRHQASRTADLQYSFLSLSEALSAHKGGARTFDTLIAFENYPAASTMSSMFGEVKVTEASVEEGTEFPFEIRVLPSEGNLHIDLLLGAGIEDDPLASACATEVFRQFGVVLRGLPSSLGARVGELLATVVADSEVVVGERAGGSGAAGEPVAIEGFGVVGTRAGAADESDAVFIRLPSSGDRPRVAGKRGAALPLELGSLAPRATGEAGPSAAAPRPPSTSGAASGAPLARFITSSLLEVRFGPRWVQVDGVWCSLEERERALVDATGRKVWLWRESRPARLICVLEGSSAEVDGTSDSPLAPANEDLRDRIRALLPRELARAAPLSVFEWTGPAAPTEDELRRRWLSSQGELAAGGPRRERRADLEYQLGAFWREVLKVPEVTASSDFFALGGHSLSSMQVAARARRTWGNELAIAEFFLRRTLREQAEYVADTLATTRRALLPPLVPRAGRLRGEDSGPLSLGQLGFWYQAQLLPRSGVLNVPVVLEVGGPLDEPSVVRALGRLIERHPALRTRFVQRGAEVFQEVVGEAEIALERLEGPVTELCERPFDLARAPLLRAGIARNAERTRLAIVFHHIVVDGWSLGILLSEFAALYNALAAGRSVELPRPAVSPIDYARWQRELLDSEQARALRAAWRAELAGAPSSLELPASSPRPAVFGRAGETHEFELGQRTVARLRELVTNRGFSVFQVLVSAFAVFLSRITNQNDLVIGTLLAGRSTPELERAVGLFLNTIPLRLRVPRGATFAELLEATRGAVIRAHDRQDYPFEQLVQDLQIERDPSRTPLFQVFCIVQNTPLEGVSLRTGGAAPDAQRSAVSAVSPALRFANFDLTLNAIERESGPIACRFEYNAEIFDAPTIARWTGIFTSLLDRLLQEAPEATRLDRVPTAPGAWRVLSSRESGPAPEGPTFIEAFERAVRHGPSRIAATDSGTSLTYAELDRRSLRVAEHLRERGVRHGTPVALVMDRSVAFLVSFVAILRSGGAYVPILPKSPREYARLMLDQAGCRLVLTRSALAAELSAWEMPLAIYEEAASRIERGGPRAAAEGDAADGVRRETPAPDALAYILFTSGSTGVPKGAMVHHGGMFNHLAAKCESLTLTEADVVAQTTTQSFDVAIWQFLAPLCVGGRVAIFEEESAWYPELFFARIAEERPTVVETVPSHLSALTQWVMDRAERPALESVRFLMVTGEAFPAPLAREWHQLFPRIPIVNAYGPTECSDDVTHGFVTAGQALIWPTVPIGRALRGQRLYVLDADLAFVPEGVVGELYVGGRGVGLGYVSDPVKTAAAFVPDPYAEEAGALMYRTGDLVREIGGGELLFVGRNDEQVKIRGVRIELGEVESALLLVPHVKAAAAVVVGDGREKELWGFCVMSDPAAWDASSVRDELRRRVPLRLIPSRLLPISELPLTPNGKIDRASLQRQASERVEEPRAIEPPRTEQERGVLELWSEVLGLDAGKVGVEDDFFEAGGNSLQSLRLLGRLRKAFGVELTLRQFAEGATVRAVSRRLASAASGGGGARALRKVPRDEPLAASGALLGPGRYPLSYAQERMWFLSKLEGGEAAYNVALVLDLEGRVDVDCLRGALDDVMARHTALRLRIVESDGEAYQREGASELALEHELVAESGAREAVERELRRGFRVGDAEQPLLRAVLFERPGPKYTLLWVFHHAIVDGWSVEILERELGEAYASRLRGGRASWAELPYDYIDYAVWQREHLTQEVMDRHLSYWRSYLGGELPVLALPADRPRKPVKSFAGDTYEQELGPELSSALKRYAQRARVTLFVTLLGAYGLLLTRLGGQREVVIGTPHAGRALAEMEGVVGLFVNTLAHRVRPDGDETFDEYVKRLQAAAFEVAEHHEVPFERVVEALRVRRDPSHDPVFQTMLVIEEASEEEVAVPDARLTSISAHQGVSKFDVTLTARVSPTTGIGLRWEYCTDLFERERIVRFGQLFRDLLRRCLEQAGSGVPLRSLRMLDADAERATLRRIGSPGSSVPAGASCVDLIRRAAREFPERCAVQDGSTHVSYRVFEQRSDAIAAALVRAGIQAEDAVAVVLPRGAALALAMVGVLKAGGAYVPIALDVPPERRRVLCEVVRAKYVVTSRDIGPGGAPAAAPELQRDEPRAAGSDARVVFIEDVGAPSSSFSVRPVHRDQLAYILFTSGSMGAPEAVGIAHGSLATRLLSLRRELRLGPGSRVAQTTAAMAEPSIFQMLGPLVGGGTSVIAEDQVTRTATALLGWLGESRASVCHLASSILPLLAGAYEELEPRPDISELRFVLAVGDALPREAARRWLTTFPKAALVHVYGPTEATIHVAHALVRSAEDAIWPTVPIGKALGAQRLYVLDGDMNLVPEGVAGELFVGGLGVDRGGVSDPVKTAAAFVPDPYAEEAGALMYRTGDLVREIGGGELLFVGRTDERMTLHGVRIELGEVESALLLVPHVKAAAAVVVGEGREKELWGFCVMSDPAAWDASSVRDELRRRVPLRLIPSRLLPISELPLTPGGKVDRASLRQRASHLADERGGVEAPLAEREREVLELWSEVLGLDAGKVGVEDDFFEAGGNSLQSLRLLGRLRRAFGVELTLRQFAEGATVRAVSRRLASAASGGGGGARALRKVPRDKPLAVSGALLGPGRYPLSYAQERMWFLSKLEGGDAAYNVALVLDLEGRVDVDCLRGALDDVMARHTALRLRIVESDGEAYQREGALALALEHELVAESGAREAVERELRRGFRVGDAEQPLLRAVLFERPGPKYTLLWVFHHAIVDGWSVEILERELGEAYASRLRGGRASWAELPYDYIDYAVWQREHLTQEVIDRHLSYWRSYLGGELPVLALPADRPRKPVKSFAGDTYEQELGPELSSALKRYAQRARVTLFVTLLGAYGLLLTRLGGQREVVIGTPHAGRALAEMEGVVGLFVNTLAHRVRPDGDETFDEYVKRLQAAAFEVAEHHEVPFERVVEALRVRRDPSHDPVFQTMLVIAETSREGRSEDALGLGELSLSTAPVRHGTSKFDLSLNVRMAASGLHVEWEYATDLFDEGTIVRFARLFRELLRQVTSRSDVRLGELSLPGEEELRRAGGQVDLRGYRVDLGAIEAAVAALPGIREAAVVAVPGPAEARLVAHVVTRGDAPPAAELRACLGEKLPAYMLPASFRIAPELPRMASGEIDRQALIALGDPGGTEESQRAARVAPRDEIERLLVGIWEEVLGVRPIGVNQNFFELGGHSLGAMQLMSRIEKAVGHALPRSIHFLLFRSGTIERLAAAIHEHLGRLAAPDLASCLAQQLETRGAPLVDRSGAASGAPPVDRSGAASGAPPAGRPRFLVRLSAEGDATPLFLVHPVGGSVFCYRDLAAELTGFAVHALQASGFDASEEILTDVPSMARAYLKEIRAVQPSGPYLLGGWSFGSLVAFEMARILRAHKEDATVLVIDGDFENNMLPSFDDDLLGSFPGAATLDAELRASLERIFDANCRALVQYQPRTSSDIPLHLFFSERTHWRGIDAVEASWRGVGSVKSRATFPTDHYGLLRPPILGELARTIKTRIRRALTPWKGGV</sequence>
<dbReference type="GO" id="GO:0005829">
    <property type="term" value="C:cytosol"/>
    <property type="evidence" value="ECO:0007669"/>
    <property type="project" value="TreeGrafter"/>
</dbReference>
<dbReference type="InterPro" id="IPR020806">
    <property type="entry name" value="PKS_PP-bd"/>
</dbReference>
<dbReference type="PROSITE" id="PS00012">
    <property type="entry name" value="PHOSPHOPANTETHEINE"/>
    <property type="match status" value="3"/>
</dbReference>
<dbReference type="CDD" id="cd05930">
    <property type="entry name" value="A_NRPS"/>
    <property type="match status" value="2"/>
</dbReference>
<dbReference type="InterPro" id="IPR042099">
    <property type="entry name" value="ANL_N_sf"/>
</dbReference>
<dbReference type="InterPro" id="IPR023213">
    <property type="entry name" value="CAT-like_dom_sf"/>
</dbReference>
<dbReference type="Gene3D" id="3.40.50.12780">
    <property type="entry name" value="N-terminal domain of ligase-like"/>
    <property type="match status" value="2"/>
</dbReference>
<evidence type="ECO:0000256" key="4">
    <source>
        <dbReference type="SAM" id="MobiDB-lite"/>
    </source>
</evidence>
<dbReference type="Gene3D" id="3.30.300.30">
    <property type="match status" value="3"/>
</dbReference>
<dbReference type="InterPro" id="IPR001242">
    <property type="entry name" value="Condensation_dom"/>
</dbReference>
<keyword evidence="2" id="KW-0596">Phosphopantetheine</keyword>
<feature type="compositionally biased region" description="Low complexity" evidence="4">
    <location>
        <begin position="3617"/>
        <end position="3626"/>
    </location>
</feature>
<dbReference type="SUPFAM" id="SSF47336">
    <property type="entry name" value="ACP-like"/>
    <property type="match status" value="4"/>
</dbReference>
<dbReference type="InterPro" id="IPR001031">
    <property type="entry name" value="Thioesterase"/>
</dbReference>
<dbReference type="PANTHER" id="PTHR45527">
    <property type="entry name" value="NONRIBOSOMAL PEPTIDE SYNTHETASE"/>
    <property type="match status" value="1"/>
</dbReference>
<dbReference type="Gene3D" id="1.10.1200.10">
    <property type="entry name" value="ACP-like"/>
    <property type="match status" value="2"/>
</dbReference>
<dbReference type="NCBIfam" id="TIGR01733">
    <property type="entry name" value="AA-adenyl-dom"/>
    <property type="match status" value="2"/>
</dbReference>
<feature type="domain" description="Carrier" evidence="5">
    <location>
        <begin position="1749"/>
        <end position="1826"/>
    </location>
</feature>
<accession>A0A3S7UZP3</accession>
<evidence type="ECO:0000313" key="6">
    <source>
        <dbReference type="EMBL" id="AYM54215.1"/>
    </source>
</evidence>
<proteinExistence type="predicted"/>
<dbReference type="CDD" id="cd19531">
    <property type="entry name" value="LCL_NRPS-like"/>
    <property type="match status" value="3"/>
</dbReference>